<dbReference type="EMBL" id="CP001124">
    <property type="protein sequence ID" value="ACH40730.1"/>
    <property type="molecule type" value="Genomic_DNA"/>
</dbReference>
<dbReference type="RefSeq" id="WP_012532167.1">
    <property type="nucleotide sequence ID" value="NC_011146.1"/>
</dbReference>
<proteinExistence type="inferred from homology"/>
<dbReference type="STRING" id="404380.Gbem_3738"/>
<dbReference type="InterPro" id="IPR000873">
    <property type="entry name" value="AMP-dep_synth/lig_dom"/>
</dbReference>
<reference evidence="3 4" key="2">
    <citation type="journal article" date="2010" name="BMC Genomics">
        <title>The genome of Geobacter bemidjiensis, exemplar for the subsurface clade of Geobacter species that predominate in Fe(III)-reducing subsurface environments.</title>
        <authorList>
            <person name="Aklujkar M."/>
            <person name="Young N.D."/>
            <person name="Holmes D."/>
            <person name="Chavan M."/>
            <person name="Risso C."/>
            <person name="Kiss H.E."/>
            <person name="Han C.S."/>
            <person name="Land M.L."/>
            <person name="Lovley D.R."/>
        </authorList>
    </citation>
    <scope>NUCLEOTIDE SEQUENCE [LARGE SCALE GENOMIC DNA]</scope>
    <source>
        <strain evidence="4">ATCC BAA-1014 / DSM 16622 / JCM 12645 / Bem</strain>
    </source>
</reference>
<dbReference type="Gene3D" id="3.40.50.12780">
    <property type="entry name" value="N-terminal domain of ligase-like"/>
    <property type="match status" value="1"/>
</dbReference>
<name>B5EDV2_CITBB</name>
<dbReference type="KEGG" id="gbm:Gbem_3738"/>
<dbReference type="AlphaFoldDB" id="B5EDV2"/>
<dbReference type="GO" id="GO:0005886">
    <property type="term" value="C:plasma membrane"/>
    <property type="evidence" value="ECO:0007669"/>
    <property type="project" value="TreeGrafter"/>
</dbReference>
<dbReference type="PANTHER" id="PTHR22754:SF32">
    <property type="entry name" value="DISCO-INTERACTING PROTEIN 2"/>
    <property type="match status" value="1"/>
</dbReference>
<keyword evidence="4" id="KW-1185">Reference proteome</keyword>
<dbReference type="PANTHER" id="PTHR22754">
    <property type="entry name" value="DISCO-INTERACTING PROTEIN 2 DIP2 -RELATED"/>
    <property type="match status" value="1"/>
</dbReference>
<feature type="domain" description="AMP-dependent synthetase/ligase" evidence="2">
    <location>
        <begin position="19"/>
        <end position="368"/>
    </location>
</feature>
<dbReference type="HOGENOM" id="CLU_000022_23_7_7"/>
<dbReference type="GO" id="GO:0070566">
    <property type="term" value="F:adenylyltransferase activity"/>
    <property type="evidence" value="ECO:0007669"/>
    <property type="project" value="TreeGrafter"/>
</dbReference>
<dbReference type="InterPro" id="IPR042099">
    <property type="entry name" value="ANL_N_sf"/>
</dbReference>
<reference evidence="3 4" key="1">
    <citation type="submission" date="2008-07" db="EMBL/GenBank/DDBJ databases">
        <title>Complete sequence of Geobacter bemidjiensis BEM.</title>
        <authorList>
            <consortium name="US DOE Joint Genome Institute"/>
            <person name="Lucas S."/>
            <person name="Copeland A."/>
            <person name="Lapidus A."/>
            <person name="Glavina del Rio T."/>
            <person name="Dalin E."/>
            <person name="Tice H."/>
            <person name="Bruce D."/>
            <person name="Goodwin L."/>
            <person name="Pitluck S."/>
            <person name="Kiss H."/>
            <person name="Brettin T."/>
            <person name="Detter J.C."/>
            <person name="Han C."/>
            <person name="Kuske C.R."/>
            <person name="Schmutz J."/>
            <person name="Larimer F."/>
            <person name="Land M."/>
            <person name="Hauser L."/>
            <person name="Kyrpides N."/>
            <person name="Lykidis A."/>
            <person name="Lovley D."/>
            <person name="Richardson P."/>
        </authorList>
    </citation>
    <scope>NUCLEOTIDE SEQUENCE [LARGE SCALE GENOMIC DNA]</scope>
    <source>
        <strain evidence="4">ATCC BAA-1014 / DSM 16622 / JCM 12645 / Bem</strain>
    </source>
</reference>
<evidence type="ECO:0000313" key="3">
    <source>
        <dbReference type="EMBL" id="ACH40730.1"/>
    </source>
</evidence>
<evidence type="ECO:0000259" key="2">
    <source>
        <dbReference type="Pfam" id="PF00501"/>
    </source>
</evidence>
<dbReference type="InterPro" id="IPR045851">
    <property type="entry name" value="AMP-bd_C_sf"/>
</dbReference>
<accession>B5EDV2</accession>
<comment type="similarity">
    <text evidence="1">Belongs to the ATP-dependent AMP-binding enzyme family.</text>
</comment>
<protein>
    <submittedName>
        <fullName evidence="3">Acyl-CoA synthetase, AMP-forming</fullName>
    </submittedName>
</protein>
<gene>
    <name evidence="3" type="ordered locus">Gbem_3738</name>
</gene>
<dbReference type="SUPFAM" id="SSF56801">
    <property type="entry name" value="Acetyl-CoA synthetase-like"/>
    <property type="match status" value="1"/>
</dbReference>
<sequence length="519" mass="58114">MDAAASHGTTVHQYMEYFVRQDPDALCCSLRVKGAWADYSRLEFWDHVCRYATLFLDLEHQSVILFAKKLDIHLLTAYIGAMKAGHLPAQVSFPSAKVNETEYRKKIDHIREITRFGAVFTEAEENHLQKYLGSELVFTPACEPAEGRALPAAAANPENALIQFSSGSTGLQKGVILTHEAVVEHMQSYASSLRVGKGDAIATWLPLYHDMGLIACYLMPLMTGIPFYQLDPFDWIMQPDLLLQLIEERRPTICYLPNFTYQVLANKGKVRDLSSVRLWINCSEPARAKSHQMFAQRFPSVRRDALTVCYALAENTFAATQTLPWEGNSTKVHPTRNVLSCGKPIPGVEVRIFDAMENGDGEMGLRSPFLYHRFLDGTRPLRDGFCLTGDLGFIGEDGEVYITGRKKDIIIVHGKNIYPQDVEYVASEAPGAYSGRTVCFGIWDDEIGSEELYVIVERESTANPTAIKIAVQKAVMEEVGTVPKRVEVVEHMTLVKTSSGKISRSRNKELYQGKGFQLL</sequence>
<evidence type="ECO:0000256" key="1">
    <source>
        <dbReference type="ARBA" id="ARBA00006432"/>
    </source>
</evidence>
<dbReference type="Pfam" id="PF00501">
    <property type="entry name" value="AMP-binding"/>
    <property type="match status" value="1"/>
</dbReference>
<dbReference type="eggNOG" id="COG0318">
    <property type="taxonomic scope" value="Bacteria"/>
</dbReference>
<dbReference type="Gene3D" id="3.30.300.30">
    <property type="match status" value="1"/>
</dbReference>
<dbReference type="GO" id="GO:0006633">
    <property type="term" value="P:fatty acid biosynthetic process"/>
    <property type="evidence" value="ECO:0007669"/>
    <property type="project" value="TreeGrafter"/>
</dbReference>
<organism evidence="3 4">
    <name type="scientific">Citrifermentans bemidjiense (strain ATCC BAA-1014 / DSM 16622 / JCM 12645 / Bem)</name>
    <name type="common">Geobacter bemidjiensis</name>
    <dbReference type="NCBI Taxonomy" id="404380"/>
    <lineage>
        <taxon>Bacteria</taxon>
        <taxon>Pseudomonadati</taxon>
        <taxon>Thermodesulfobacteriota</taxon>
        <taxon>Desulfuromonadia</taxon>
        <taxon>Geobacterales</taxon>
        <taxon>Geobacteraceae</taxon>
        <taxon>Citrifermentans</taxon>
    </lineage>
</organism>
<evidence type="ECO:0000313" key="4">
    <source>
        <dbReference type="Proteomes" id="UP000008825"/>
    </source>
</evidence>
<dbReference type="Proteomes" id="UP000008825">
    <property type="component" value="Chromosome"/>
</dbReference>